<proteinExistence type="predicted"/>
<evidence type="ECO:0000313" key="2">
    <source>
        <dbReference type="WBParaSite" id="PSU_v2.g13697.t1"/>
    </source>
</evidence>
<dbReference type="WBParaSite" id="PSU_v2.g13697.t1">
    <property type="protein sequence ID" value="PSU_v2.g13697.t1"/>
    <property type="gene ID" value="PSU_v2.g13697"/>
</dbReference>
<evidence type="ECO:0000313" key="1">
    <source>
        <dbReference type="Proteomes" id="UP000887577"/>
    </source>
</evidence>
<keyword evidence="1" id="KW-1185">Reference proteome</keyword>
<sequence length="168" mass="19289">MKLRKENLKLKRGDNVNPYAERLKKAREGKRIKREQEVMDIQGAQNFISITSEFNSDTRNTGVAVVEIGAGENDAVAYGRCEEDPEVIPFLPRKNVKCIKKRSMFHRIRRLREMAREMTGGVATVNSPNQRQKLPLDKQAELLFSKKLTSRQLNHFSKVTGKKPHEKA</sequence>
<organism evidence="1 2">
    <name type="scientific">Panagrolaimus superbus</name>
    <dbReference type="NCBI Taxonomy" id="310955"/>
    <lineage>
        <taxon>Eukaryota</taxon>
        <taxon>Metazoa</taxon>
        <taxon>Ecdysozoa</taxon>
        <taxon>Nematoda</taxon>
        <taxon>Chromadorea</taxon>
        <taxon>Rhabditida</taxon>
        <taxon>Tylenchina</taxon>
        <taxon>Panagrolaimomorpha</taxon>
        <taxon>Panagrolaimoidea</taxon>
        <taxon>Panagrolaimidae</taxon>
        <taxon>Panagrolaimus</taxon>
    </lineage>
</organism>
<reference evidence="2" key="1">
    <citation type="submission" date="2022-11" db="UniProtKB">
        <authorList>
            <consortium name="WormBaseParasite"/>
        </authorList>
    </citation>
    <scope>IDENTIFICATION</scope>
</reference>
<dbReference type="AlphaFoldDB" id="A0A914Y2M2"/>
<protein>
    <submittedName>
        <fullName evidence="2">Uncharacterized protein</fullName>
    </submittedName>
</protein>
<accession>A0A914Y2M2</accession>
<dbReference type="Proteomes" id="UP000887577">
    <property type="component" value="Unplaced"/>
</dbReference>
<name>A0A914Y2M2_9BILA</name>